<name>A0A1G6HJN0_9MICO</name>
<dbReference type="Proteomes" id="UP000199039">
    <property type="component" value="Unassembled WGS sequence"/>
</dbReference>
<protein>
    <submittedName>
        <fullName evidence="10">Putative ABC transport system permease protein</fullName>
    </submittedName>
</protein>
<dbReference type="RefSeq" id="WP_093181324.1">
    <property type="nucleotide sequence ID" value="NZ_FMYH01000001.1"/>
</dbReference>
<dbReference type="PANTHER" id="PTHR30572">
    <property type="entry name" value="MEMBRANE COMPONENT OF TRANSPORTER-RELATED"/>
    <property type="match status" value="1"/>
</dbReference>
<organism evidence="10 11">
    <name type="scientific">Sanguibacter gelidistatuariae</name>
    <dbReference type="NCBI Taxonomy" id="1814289"/>
    <lineage>
        <taxon>Bacteria</taxon>
        <taxon>Bacillati</taxon>
        <taxon>Actinomycetota</taxon>
        <taxon>Actinomycetes</taxon>
        <taxon>Micrococcales</taxon>
        <taxon>Sanguibacteraceae</taxon>
        <taxon>Sanguibacter</taxon>
    </lineage>
</organism>
<evidence type="ECO:0000256" key="7">
    <source>
        <dbReference type="SAM" id="Phobius"/>
    </source>
</evidence>
<evidence type="ECO:0000259" key="8">
    <source>
        <dbReference type="Pfam" id="PF02687"/>
    </source>
</evidence>
<keyword evidence="5 7" id="KW-0472">Membrane</keyword>
<feature type="transmembrane region" description="Helical" evidence="7">
    <location>
        <begin position="284"/>
        <end position="311"/>
    </location>
</feature>
<dbReference type="GO" id="GO:0022857">
    <property type="term" value="F:transmembrane transporter activity"/>
    <property type="evidence" value="ECO:0007669"/>
    <property type="project" value="TreeGrafter"/>
</dbReference>
<keyword evidence="4 7" id="KW-1133">Transmembrane helix</keyword>
<proteinExistence type="inferred from homology"/>
<dbReference type="PANTHER" id="PTHR30572:SF4">
    <property type="entry name" value="ABC TRANSPORTER PERMEASE YTRF"/>
    <property type="match status" value="1"/>
</dbReference>
<reference evidence="10 11" key="1">
    <citation type="submission" date="2016-09" db="EMBL/GenBank/DDBJ databases">
        <authorList>
            <person name="Capua I."/>
            <person name="De Benedictis P."/>
            <person name="Joannis T."/>
            <person name="Lombin L.H."/>
            <person name="Cattoli G."/>
        </authorList>
    </citation>
    <scope>NUCLEOTIDE SEQUENCE [LARGE SCALE GENOMIC DNA]</scope>
    <source>
        <strain evidence="10 11">ISLP-3</strain>
    </source>
</reference>
<dbReference type="AlphaFoldDB" id="A0A1G6HJN0"/>
<dbReference type="InterPro" id="IPR025857">
    <property type="entry name" value="MacB_PCD"/>
</dbReference>
<evidence type="ECO:0000259" key="9">
    <source>
        <dbReference type="Pfam" id="PF12704"/>
    </source>
</evidence>
<dbReference type="GO" id="GO:0005886">
    <property type="term" value="C:plasma membrane"/>
    <property type="evidence" value="ECO:0007669"/>
    <property type="project" value="UniProtKB-SubCell"/>
</dbReference>
<dbReference type="EMBL" id="FMYH01000001">
    <property type="protein sequence ID" value="SDB94363.1"/>
    <property type="molecule type" value="Genomic_DNA"/>
</dbReference>
<feature type="transmembrane region" description="Helical" evidence="7">
    <location>
        <begin position="21"/>
        <end position="43"/>
    </location>
</feature>
<evidence type="ECO:0000256" key="3">
    <source>
        <dbReference type="ARBA" id="ARBA00022692"/>
    </source>
</evidence>
<dbReference type="STRING" id="1814289.SAMN05216410_1091"/>
<evidence type="ECO:0000256" key="5">
    <source>
        <dbReference type="ARBA" id="ARBA00023136"/>
    </source>
</evidence>
<evidence type="ECO:0000256" key="4">
    <source>
        <dbReference type="ARBA" id="ARBA00022989"/>
    </source>
</evidence>
<dbReference type="OrthoDB" id="9780560at2"/>
<comment type="similarity">
    <text evidence="6">Belongs to the ABC-4 integral membrane protein family.</text>
</comment>
<dbReference type="InterPro" id="IPR050250">
    <property type="entry name" value="Macrolide_Exporter_MacB"/>
</dbReference>
<evidence type="ECO:0000313" key="10">
    <source>
        <dbReference type="EMBL" id="SDB94363.1"/>
    </source>
</evidence>
<keyword evidence="3 7" id="KW-0812">Transmembrane</keyword>
<gene>
    <name evidence="10" type="ORF">SAMN05216410_1091</name>
</gene>
<evidence type="ECO:0000256" key="6">
    <source>
        <dbReference type="ARBA" id="ARBA00038076"/>
    </source>
</evidence>
<dbReference type="Pfam" id="PF12704">
    <property type="entry name" value="MacB_PCD"/>
    <property type="match status" value="1"/>
</dbReference>
<dbReference type="Pfam" id="PF02687">
    <property type="entry name" value="FtsX"/>
    <property type="match status" value="1"/>
</dbReference>
<evidence type="ECO:0000256" key="1">
    <source>
        <dbReference type="ARBA" id="ARBA00004651"/>
    </source>
</evidence>
<feature type="domain" description="MacB-like periplasmic core" evidence="9">
    <location>
        <begin position="21"/>
        <end position="249"/>
    </location>
</feature>
<evidence type="ECO:0000313" key="11">
    <source>
        <dbReference type="Proteomes" id="UP000199039"/>
    </source>
</evidence>
<accession>A0A1G6HJN0</accession>
<feature type="transmembrane region" description="Helical" evidence="7">
    <location>
        <begin position="370"/>
        <end position="393"/>
    </location>
</feature>
<evidence type="ECO:0000256" key="2">
    <source>
        <dbReference type="ARBA" id="ARBA00022475"/>
    </source>
</evidence>
<feature type="transmembrane region" description="Helical" evidence="7">
    <location>
        <begin position="335"/>
        <end position="358"/>
    </location>
</feature>
<feature type="domain" description="ABC3 transporter permease C-terminal" evidence="8">
    <location>
        <begin position="291"/>
        <end position="402"/>
    </location>
</feature>
<sequence length="410" mass="41425">MTWSETFRTGLSAVRSNAMRSLLTVLGILIGIAAVILTVGLGLGTQKDVSAEISSLGSNLLIVTPGSSTDTSGMRGGFGSAATLTRSDAVALASAVNAPDVSGVAPEKTSSLAIETSSTNWTTTVVGTTPAWLDVRSRALSSGAFFTDDDEASGAAVVVLGSETATELFGSVDVTGYTVTIEDIPFTVVGVLASAGSDSTSNLDDTAVIPLRTAADQVIGGTDRNSVSTIYLQAASADQLSAAYQEAQSLLLNLHSITDADSADFSIASQDALVSTATAVYQTLTVLLVGIAALSLLVGGIGVMNIMLVSVTERTREIGLRKALGAPPWAIRRQFLVEAAVLGLAGGVAGVALGIGAAKILPGVLDTSIVISPVAVVGSLVIAVAIGITFGVYPASRAARLAPIDALRSE</sequence>
<dbReference type="InterPro" id="IPR003838">
    <property type="entry name" value="ABC3_permease_C"/>
</dbReference>
<comment type="subcellular location">
    <subcellularLocation>
        <location evidence="1">Cell membrane</location>
        <topology evidence="1">Multi-pass membrane protein</topology>
    </subcellularLocation>
</comment>
<keyword evidence="11" id="KW-1185">Reference proteome</keyword>
<keyword evidence="2" id="KW-1003">Cell membrane</keyword>